<feature type="region of interest" description="Disordered" evidence="1">
    <location>
        <begin position="1"/>
        <end position="37"/>
    </location>
</feature>
<evidence type="ECO:0000313" key="2">
    <source>
        <dbReference type="EMBL" id="OCF30646.1"/>
    </source>
</evidence>
<accession>A0A1B9GI06</accession>
<dbReference type="STRING" id="1296120.A0A1B9GI06"/>
<organism evidence="2 3">
    <name type="scientific">Kwoniella heveanensis BCC8398</name>
    <dbReference type="NCBI Taxonomy" id="1296120"/>
    <lineage>
        <taxon>Eukaryota</taxon>
        <taxon>Fungi</taxon>
        <taxon>Dikarya</taxon>
        <taxon>Basidiomycota</taxon>
        <taxon>Agaricomycotina</taxon>
        <taxon>Tremellomycetes</taxon>
        <taxon>Tremellales</taxon>
        <taxon>Cryptococcaceae</taxon>
        <taxon>Kwoniella</taxon>
    </lineage>
</organism>
<feature type="region of interest" description="Disordered" evidence="1">
    <location>
        <begin position="183"/>
        <end position="205"/>
    </location>
</feature>
<dbReference type="EMBL" id="KV700144">
    <property type="protein sequence ID" value="OCF30646.1"/>
    <property type="molecule type" value="Genomic_DNA"/>
</dbReference>
<reference evidence="3" key="2">
    <citation type="submission" date="2013-12" db="EMBL/GenBank/DDBJ databases">
        <title>Evolution of pathogenesis and genome organization in the Tremellales.</title>
        <authorList>
            <person name="Cuomo C."/>
            <person name="Litvintseva A."/>
            <person name="Heitman J."/>
            <person name="Chen Y."/>
            <person name="Sun S."/>
            <person name="Springer D."/>
            <person name="Dromer F."/>
            <person name="Young S."/>
            <person name="Zeng Q."/>
            <person name="Chapman S."/>
            <person name="Gujja S."/>
            <person name="Saif S."/>
            <person name="Birren B."/>
        </authorList>
    </citation>
    <scope>NUCLEOTIDE SEQUENCE [LARGE SCALE GENOMIC DNA]</scope>
    <source>
        <strain evidence="3">BCC8398</strain>
    </source>
</reference>
<protein>
    <submittedName>
        <fullName evidence="2">Uncharacterized protein</fullName>
    </submittedName>
</protein>
<name>A0A1B9GI06_9TREE</name>
<dbReference type="Proteomes" id="UP000092666">
    <property type="component" value="Unassembled WGS sequence"/>
</dbReference>
<feature type="compositionally biased region" description="Pro residues" evidence="1">
    <location>
        <begin position="1"/>
        <end position="10"/>
    </location>
</feature>
<dbReference type="AlphaFoldDB" id="A0A1B9GI06"/>
<evidence type="ECO:0000256" key="1">
    <source>
        <dbReference type="SAM" id="MobiDB-lite"/>
    </source>
</evidence>
<evidence type="ECO:0000313" key="3">
    <source>
        <dbReference type="Proteomes" id="UP000092666"/>
    </source>
</evidence>
<proteinExistence type="predicted"/>
<gene>
    <name evidence="2" type="ORF">I316_07694</name>
</gene>
<keyword evidence="3" id="KW-1185">Reference proteome</keyword>
<dbReference type="OrthoDB" id="2686352at2759"/>
<sequence>MTSTNPPPSPLSATTQAQSASSAPASEAPLPCPRAKSPPPPVSFIGYYHGIPSRPRLLARSDPSPNWIRQPPHCGNFPSNKAIFPIDPDHTIKYIWDFPIGKRLLSIIDQHTPHANSVDILKVCWDWLEDKSPPVVWIGVTPGKVSVETAEKLVKEVMCLLKESKLEDVQVEVKESEIFHLVGPSSSLSTSSSPPPPPPPIPIPRQRLKARLHHPIYIERGLAELGSRLSTAIGLGITTPLKPDTMGTTASTCAIVVDPTRH</sequence>
<feature type="compositionally biased region" description="Low complexity" evidence="1">
    <location>
        <begin position="11"/>
        <end position="29"/>
    </location>
</feature>
<reference evidence="2 3" key="1">
    <citation type="submission" date="2013-07" db="EMBL/GenBank/DDBJ databases">
        <title>The Genome Sequence of Cryptococcus heveanensis BCC8398.</title>
        <authorList>
            <consortium name="The Broad Institute Genome Sequencing Platform"/>
            <person name="Cuomo C."/>
            <person name="Litvintseva A."/>
            <person name="Chen Y."/>
            <person name="Heitman J."/>
            <person name="Sun S."/>
            <person name="Springer D."/>
            <person name="Dromer F."/>
            <person name="Young S.K."/>
            <person name="Zeng Q."/>
            <person name="Gargeya S."/>
            <person name="Fitzgerald M."/>
            <person name="Abouelleil A."/>
            <person name="Alvarado L."/>
            <person name="Berlin A.M."/>
            <person name="Chapman S.B."/>
            <person name="Dewar J."/>
            <person name="Goldberg J."/>
            <person name="Griggs A."/>
            <person name="Gujja S."/>
            <person name="Hansen M."/>
            <person name="Howarth C."/>
            <person name="Imamovic A."/>
            <person name="Larimer J."/>
            <person name="McCowan C."/>
            <person name="Murphy C."/>
            <person name="Pearson M."/>
            <person name="Priest M."/>
            <person name="Roberts A."/>
            <person name="Saif S."/>
            <person name="Shea T."/>
            <person name="Sykes S."/>
            <person name="Wortman J."/>
            <person name="Nusbaum C."/>
            <person name="Birren B."/>
        </authorList>
    </citation>
    <scope>NUCLEOTIDE SEQUENCE [LARGE SCALE GENOMIC DNA]</scope>
    <source>
        <strain evidence="2 3">BCC8398</strain>
    </source>
</reference>
<feature type="compositionally biased region" description="Pro residues" evidence="1">
    <location>
        <begin position="193"/>
        <end position="203"/>
    </location>
</feature>